<dbReference type="RefSeq" id="XP_019015430.1">
    <property type="nucleotide sequence ID" value="XM_019163058.1"/>
</dbReference>
<sequence length="126" mass="13882">MYKTRNILLKLIPKNSLKFYSSNSAFGAKGPSPLPLDPEDQKEFEQLQQAANTQIAIEQYNEDHGFSPEDAPPKITSSDVGNFGGISKTIPEFEGNVNPKTGEVNGPKQDPIKHGDWSFNGRATDF</sequence>
<dbReference type="EMBL" id="KV454007">
    <property type="protein sequence ID" value="ODQ44317.1"/>
    <property type="molecule type" value="Genomic_DNA"/>
</dbReference>
<dbReference type="GeneID" id="30179745"/>
<gene>
    <name evidence="4" type="ORF">PICMEDRAFT_37090</name>
</gene>
<comment type="similarity">
    <text evidence="1">Belongs to the SDHAF4 family.</text>
</comment>
<dbReference type="Proteomes" id="UP000094455">
    <property type="component" value="Unassembled WGS sequence"/>
</dbReference>
<evidence type="ECO:0000256" key="1">
    <source>
        <dbReference type="ARBA" id="ARBA00005701"/>
    </source>
</evidence>
<evidence type="ECO:0000256" key="2">
    <source>
        <dbReference type="ARBA" id="ARBA00022170"/>
    </source>
</evidence>
<protein>
    <recommendedName>
        <fullName evidence="2">Succinate dehydrogenase assembly factor 4, mitochondrial</fullName>
    </recommendedName>
</protein>
<dbReference type="STRING" id="763406.A0A1E3NDV8"/>
<dbReference type="AlphaFoldDB" id="A0A1E3NDV8"/>
<evidence type="ECO:0000313" key="5">
    <source>
        <dbReference type="Proteomes" id="UP000094455"/>
    </source>
</evidence>
<name>A0A1E3NDV8_9ASCO</name>
<dbReference type="GO" id="GO:0005739">
    <property type="term" value="C:mitochondrion"/>
    <property type="evidence" value="ECO:0007669"/>
    <property type="project" value="TreeGrafter"/>
</dbReference>
<reference evidence="4 5" key="1">
    <citation type="journal article" date="2016" name="Proc. Natl. Acad. Sci. U.S.A.">
        <title>Comparative genomics of biotechnologically important yeasts.</title>
        <authorList>
            <person name="Riley R."/>
            <person name="Haridas S."/>
            <person name="Wolfe K.H."/>
            <person name="Lopes M.R."/>
            <person name="Hittinger C.T."/>
            <person name="Goeker M."/>
            <person name="Salamov A.A."/>
            <person name="Wisecaver J.H."/>
            <person name="Long T.M."/>
            <person name="Calvey C.H."/>
            <person name="Aerts A.L."/>
            <person name="Barry K.W."/>
            <person name="Choi C."/>
            <person name="Clum A."/>
            <person name="Coughlan A.Y."/>
            <person name="Deshpande S."/>
            <person name="Douglass A.P."/>
            <person name="Hanson S.J."/>
            <person name="Klenk H.-P."/>
            <person name="LaButti K.M."/>
            <person name="Lapidus A."/>
            <person name="Lindquist E.A."/>
            <person name="Lipzen A.M."/>
            <person name="Meier-Kolthoff J.P."/>
            <person name="Ohm R.A."/>
            <person name="Otillar R.P."/>
            <person name="Pangilinan J.L."/>
            <person name="Peng Y."/>
            <person name="Rokas A."/>
            <person name="Rosa C.A."/>
            <person name="Scheuner C."/>
            <person name="Sibirny A.A."/>
            <person name="Slot J.C."/>
            <person name="Stielow J.B."/>
            <person name="Sun H."/>
            <person name="Kurtzman C.P."/>
            <person name="Blackwell M."/>
            <person name="Grigoriev I.V."/>
            <person name="Jeffries T.W."/>
        </authorList>
    </citation>
    <scope>NUCLEOTIDE SEQUENCE [LARGE SCALE GENOMIC DNA]</scope>
    <source>
        <strain evidence="4 5">NRRL Y-2026</strain>
    </source>
</reference>
<evidence type="ECO:0000313" key="4">
    <source>
        <dbReference type="EMBL" id="ODQ44317.1"/>
    </source>
</evidence>
<organism evidence="4 5">
    <name type="scientific">Pichia membranifaciens NRRL Y-2026</name>
    <dbReference type="NCBI Taxonomy" id="763406"/>
    <lineage>
        <taxon>Eukaryota</taxon>
        <taxon>Fungi</taxon>
        <taxon>Dikarya</taxon>
        <taxon>Ascomycota</taxon>
        <taxon>Saccharomycotina</taxon>
        <taxon>Pichiomycetes</taxon>
        <taxon>Pichiales</taxon>
        <taxon>Pichiaceae</taxon>
        <taxon>Pichia</taxon>
    </lineage>
</organism>
<dbReference type="Pfam" id="PF07896">
    <property type="entry name" value="DUF1674"/>
    <property type="match status" value="1"/>
</dbReference>
<dbReference type="PANTHER" id="PTHR28524">
    <property type="entry name" value="SUCCINATE DEHYDROGENASE ASSEMBLY FACTOR 4, MITOCHONDRIAL"/>
    <property type="match status" value="1"/>
</dbReference>
<proteinExistence type="inferred from homology"/>
<keyword evidence="5" id="KW-1185">Reference proteome</keyword>
<feature type="region of interest" description="Disordered" evidence="3">
    <location>
        <begin position="61"/>
        <end position="126"/>
    </location>
</feature>
<dbReference type="GO" id="GO:0034553">
    <property type="term" value="P:mitochondrial respiratory chain complex II assembly"/>
    <property type="evidence" value="ECO:0007669"/>
    <property type="project" value="TreeGrafter"/>
</dbReference>
<dbReference type="PANTHER" id="PTHR28524:SF3">
    <property type="entry name" value="SUCCINATE DEHYDROGENASE ASSEMBLY FACTOR 4, MITOCHONDRIAL"/>
    <property type="match status" value="1"/>
</dbReference>
<dbReference type="OrthoDB" id="201362at2759"/>
<dbReference type="InterPro" id="IPR012875">
    <property type="entry name" value="SDHF4"/>
</dbReference>
<accession>A0A1E3NDV8</accession>
<evidence type="ECO:0000256" key="3">
    <source>
        <dbReference type="SAM" id="MobiDB-lite"/>
    </source>
</evidence>